<dbReference type="Proteomes" id="UP000292402">
    <property type="component" value="Unassembled WGS sequence"/>
</dbReference>
<sequence>MSTQKYQLLLWEKGIKEIILSYARAVYAAKHSHGSVFDVITTASLKDPAAENLLVNVCYTAHVVVYEPLNRNDWKPLMSTKPRDSVEETLDTLVLLLQHALSTDLAGKKGTGDMEL</sequence>
<organism evidence="1 2">
    <name type="scientific">Alternaria tenuissima</name>
    <dbReference type="NCBI Taxonomy" id="119927"/>
    <lineage>
        <taxon>Eukaryota</taxon>
        <taxon>Fungi</taxon>
        <taxon>Dikarya</taxon>
        <taxon>Ascomycota</taxon>
        <taxon>Pezizomycotina</taxon>
        <taxon>Dothideomycetes</taxon>
        <taxon>Pleosporomycetidae</taxon>
        <taxon>Pleosporales</taxon>
        <taxon>Pleosporineae</taxon>
        <taxon>Pleosporaceae</taxon>
        <taxon>Alternaria</taxon>
        <taxon>Alternaria sect. Alternaria</taxon>
        <taxon>Alternaria alternata complex</taxon>
    </lineage>
</organism>
<protein>
    <submittedName>
        <fullName evidence="1">Uncharacterized protein</fullName>
    </submittedName>
</protein>
<evidence type="ECO:0000313" key="1">
    <source>
        <dbReference type="EMBL" id="RYN51662.1"/>
    </source>
</evidence>
<comment type="caution">
    <text evidence="1">The sequence shown here is derived from an EMBL/GenBank/DDBJ whole genome shotgun (WGS) entry which is preliminary data.</text>
</comment>
<accession>A0A4Q4MJ00</accession>
<dbReference type="EMBL" id="PDXA01000015">
    <property type="protein sequence ID" value="RYN51662.1"/>
    <property type="molecule type" value="Genomic_DNA"/>
</dbReference>
<dbReference type="AlphaFoldDB" id="A0A4Q4MJ00"/>
<reference evidence="2" key="1">
    <citation type="journal article" date="2019" name="bioRxiv">
        <title>Genomics, evolutionary history and diagnostics of the Alternaria alternata species group including apple and Asian pear pathotypes.</title>
        <authorList>
            <person name="Armitage A.D."/>
            <person name="Cockerton H.M."/>
            <person name="Sreenivasaprasad S."/>
            <person name="Woodhall J.W."/>
            <person name="Lane C.R."/>
            <person name="Harrison R.J."/>
            <person name="Clarkson J.P."/>
        </authorList>
    </citation>
    <scope>NUCLEOTIDE SEQUENCE [LARGE SCALE GENOMIC DNA]</scope>
    <source>
        <strain evidence="2">FERA 1082</strain>
    </source>
</reference>
<name>A0A4Q4MJ00_9PLEO</name>
<evidence type="ECO:0000313" key="2">
    <source>
        <dbReference type="Proteomes" id="UP000292402"/>
    </source>
</evidence>
<proteinExistence type="predicted"/>
<gene>
    <name evidence="1" type="ORF">AA0114_g5382</name>
</gene>